<feature type="domain" description="Carbohydrate kinase PfkB" evidence="4">
    <location>
        <begin position="6"/>
        <end position="122"/>
    </location>
</feature>
<reference evidence="6" key="1">
    <citation type="submission" date="2018-07" db="EMBL/GenBank/DDBJ databases">
        <title>Genome sequencing of Paracoccus sp. SC2-6.</title>
        <authorList>
            <person name="Heo J."/>
            <person name="Kim S.-J."/>
            <person name="Kwon S.-W."/>
        </authorList>
    </citation>
    <scope>NUCLEOTIDE SEQUENCE [LARGE SCALE GENOMIC DNA]</scope>
    <source>
        <strain evidence="6">SC2-6</strain>
    </source>
</reference>
<feature type="domain" description="Carbohydrate kinase PfkB" evidence="4">
    <location>
        <begin position="169"/>
        <end position="257"/>
    </location>
</feature>
<protein>
    <submittedName>
        <fullName evidence="5">Fructoselysine 6-kinase</fullName>
    </submittedName>
</protein>
<dbReference type="InterPro" id="IPR011611">
    <property type="entry name" value="PfkB_dom"/>
</dbReference>
<dbReference type="EMBL" id="CP030918">
    <property type="protein sequence ID" value="AXC49231.1"/>
    <property type="molecule type" value="Genomic_DNA"/>
</dbReference>
<accession>A0A344PIM6</accession>
<dbReference type="SUPFAM" id="SSF53613">
    <property type="entry name" value="Ribokinase-like"/>
    <property type="match status" value="1"/>
</dbReference>
<dbReference type="PANTHER" id="PTHR43320">
    <property type="entry name" value="SUGAR KINASE"/>
    <property type="match status" value="1"/>
</dbReference>
<dbReference type="Pfam" id="PF00294">
    <property type="entry name" value="PfkB"/>
    <property type="match status" value="2"/>
</dbReference>
<evidence type="ECO:0000313" key="6">
    <source>
        <dbReference type="Proteomes" id="UP000252023"/>
    </source>
</evidence>
<dbReference type="GO" id="GO:0016301">
    <property type="term" value="F:kinase activity"/>
    <property type="evidence" value="ECO:0007669"/>
    <property type="project" value="UniProtKB-KW"/>
</dbReference>
<dbReference type="AlphaFoldDB" id="A0A344PIM6"/>
<dbReference type="InterPro" id="IPR029056">
    <property type="entry name" value="Ribokinase-like"/>
</dbReference>
<sequence>MTIKLIAVGDNCLDVYLSKDRVAVGGNALNVGVQWRRMGHDARYFGVVGRDPEGEIVLSEVARVGLDPDDVELRPGSTAVTLLLENDGDRRFLLEDLGAGRDYLPSEDRHAALLGADWVHLGTNADPRLVRRLVAEGAGFSVDVSTAHDLLPLDGVPLVFASGAEDDGANDDDALQDFLQRGARKVVLTCGKRGAIYRDGTATHQIKARPITVVDTCGAGDSFIASFIAEAIVAGRPVPEALRLATGRAAETCTHQGGFPQTLRPIPEWLPRKYADVIATAES</sequence>
<keyword evidence="2" id="KW-0808">Transferase</keyword>
<dbReference type="RefSeq" id="WP_114075550.1">
    <property type="nucleotide sequence ID" value="NZ_CP030918.1"/>
</dbReference>
<evidence type="ECO:0000313" key="5">
    <source>
        <dbReference type="EMBL" id="AXC49231.1"/>
    </source>
</evidence>
<keyword evidence="3 5" id="KW-0418">Kinase</keyword>
<dbReference type="KEGG" id="pars:DRW48_05625"/>
<evidence type="ECO:0000256" key="1">
    <source>
        <dbReference type="ARBA" id="ARBA00010688"/>
    </source>
</evidence>
<evidence type="ECO:0000256" key="3">
    <source>
        <dbReference type="ARBA" id="ARBA00022777"/>
    </source>
</evidence>
<proteinExistence type="inferred from homology"/>
<evidence type="ECO:0000256" key="2">
    <source>
        <dbReference type="ARBA" id="ARBA00022679"/>
    </source>
</evidence>
<organism evidence="5 6">
    <name type="scientific">Paracoccus suum</name>
    <dbReference type="NCBI Taxonomy" id="2259340"/>
    <lineage>
        <taxon>Bacteria</taxon>
        <taxon>Pseudomonadati</taxon>
        <taxon>Pseudomonadota</taxon>
        <taxon>Alphaproteobacteria</taxon>
        <taxon>Rhodobacterales</taxon>
        <taxon>Paracoccaceae</taxon>
        <taxon>Paracoccus</taxon>
    </lineage>
</organism>
<evidence type="ECO:0000259" key="4">
    <source>
        <dbReference type="Pfam" id="PF00294"/>
    </source>
</evidence>
<comment type="similarity">
    <text evidence="1">Belongs to the carbohydrate kinase PfkB family.</text>
</comment>
<gene>
    <name evidence="5" type="ORF">DRW48_05625</name>
</gene>
<keyword evidence="6" id="KW-1185">Reference proteome</keyword>
<dbReference type="Gene3D" id="3.40.1190.20">
    <property type="match status" value="1"/>
</dbReference>
<name>A0A344PIM6_9RHOB</name>
<dbReference type="InterPro" id="IPR052700">
    <property type="entry name" value="Carb_kinase_PfkB-like"/>
</dbReference>
<dbReference type="Proteomes" id="UP000252023">
    <property type="component" value="Chromosome"/>
</dbReference>
<dbReference type="OrthoDB" id="9792663at2"/>